<dbReference type="OrthoDB" id="5398628at2"/>
<protein>
    <submittedName>
        <fullName evidence="3">Uncharacterized protein</fullName>
    </submittedName>
</protein>
<dbReference type="HOGENOM" id="CLU_174771_2_0_7"/>
<dbReference type="KEGG" id="pca:Pcar_2186"/>
<feature type="chain" id="PRO_5004223559" evidence="2">
    <location>
        <begin position="23"/>
        <end position="91"/>
    </location>
</feature>
<evidence type="ECO:0000313" key="4">
    <source>
        <dbReference type="Proteomes" id="UP000002534"/>
    </source>
</evidence>
<gene>
    <name evidence="3" type="ordered locus">Pcar_2186</name>
</gene>
<keyword evidence="4" id="KW-1185">Reference proteome</keyword>
<dbReference type="AlphaFoldDB" id="Q3A2I2"/>
<sequence length="91" mass="10285">MKKTALLLLATSCLVFCTPVFSQTRQDQKDMCLLSMKYCANQADTIQQTIKKLEKEIGKGEKVYSEQELKQLEQKLNEVNDILKSLVGGSK</sequence>
<proteinExistence type="predicted"/>
<reference evidence="4" key="1">
    <citation type="submission" date="2005-10" db="EMBL/GenBank/DDBJ databases">
        <title>Complete sequence of Pelobacter carbinolicus DSM 2380.</title>
        <authorList>
            <person name="Copeland A."/>
            <person name="Lucas S."/>
            <person name="Lapidus A."/>
            <person name="Barry K."/>
            <person name="Detter J.C."/>
            <person name="Glavina T."/>
            <person name="Hammon N."/>
            <person name="Israni S."/>
            <person name="Pitluck S."/>
            <person name="Chertkov O."/>
            <person name="Schmutz J."/>
            <person name="Larimer F."/>
            <person name="Land M."/>
            <person name="Kyrpides N."/>
            <person name="Ivanova N."/>
            <person name="Richardson P."/>
        </authorList>
    </citation>
    <scope>NUCLEOTIDE SEQUENCE [LARGE SCALE GENOMIC DNA]</scope>
    <source>
        <strain evidence="4">DSM 2380 / NBRC 103641 / GraBd1</strain>
    </source>
</reference>
<dbReference type="RefSeq" id="WP_011341939.1">
    <property type="nucleotide sequence ID" value="NC_007498.2"/>
</dbReference>
<evidence type="ECO:0000256" key="2">
    <source>
        <dbReference type="SAM" id="SignalP"/>
    </source>
</evidence>
<keyword evidence="1" id="KW-0175">Coiled coil</keyword>
<organism evidence="3 4">
    <name type="scientific">Syntrophotalea carbinolica (strain DSM 2380 / NBRC 103641 / GraBd1)</name>
    <name type="common">Pelobacter carbinolicus</name>
    <dbReference type="NCBI Taxonomy" id="338963"/>
    <lineage>
        <taxon>Bacteria</taxon>
        <taxon>Pseudomonadati</taxon>
        <taxon>Thermodesulfobacteriota</taxon>
        <taxon>Desulfuromonadia</taxon>
        <taxon>Desulfuromonadales</taxon>
        <taxon>Syntrophotaleaceae</taxon>
        <taxon>Syntrophotalea</taxon>
    </lineage>
</organism>
<dbReference type="Proteomes" id="UP000002534">
    <property type="component" value="Chromosome"/>
</dbReference>
<feature type="coiled-coil region" evidence="1">
    <location>
        <begin position="36"/>
        <end position="89"/>
    </location>
</feature>
<dbReference type="eggNOG" id="ENOG502ZD79">
    <property type="taxonomic scope" value="Bacteria"/>
</dbReference>
<dbReference type="STRING" id="338963.Pcar_2186"/>
<accession>Q3A2I2</accession>
<dbReference type="EMBL" id="CP000142">
    <property type="protein sequence ID" value="ABA89425.1"/>
    <property type="molecule type" value="Genomic_DNA"/>
</dbReference>
<evidence type="ECO:0000313" key="3">
    <source>
        <dbReference type="EMBL" id="ABA89425.1"/>
    </source>
</evidence>
<reference evidence="3 4" key="2">
    <citation type="journal article" date="2012" name="BMC Genomics">
        <title>The genome of Pelobacter carbinolicus reveals surprising metabolic capabilities and physiological features.</title>
        <authorList>
            <person name="Aklujkar M."/>
            <person name="Haveman S.A."/>
            <person name="Didonato R.Jr."/>
            <person name="Chertkov O."/>
            <person name="Han C.S."/>
            <person name="Land M.L."/>
            <person name="Brown P."/>
            <person name="Lovley D.R."/>
        </authorList>
    </citation>
    <scope>NUCLEOTIDE SEQUENCE [LARGE SCALE GENOMIC DNA]</scope>
    <source>
        <strain evidence="4">DSM 2380 / NBRC 103641 / GraBd1</strain>
    </source>
</reference>
<keyword evidence="2" id="KW-0732">Signal</keyword>
<evidence type="ECO:0000256" key="1">
    <source>
        <dbReference type="SAM" id="Coils"/>
    </source>
</evidence>
<feature type="signal peptide" evidence="2">
    <location>
        <begin position="1"/>
        <end position="22"/>
    </location>
</feature>
<name>Q3A2I2_SYNC1</name>